<reference evidence="3 4" key="1">
    <citation type="submission" date="2018-12" db="EMBL/GenBank/DDBJ databases">
        <authorList>
            <person name="Grouzdev D.S."/>
            <person name="Krutkina M.S."/>
        </authorList>
    </citation>
    <scope>NUCLEOTIDE SEQUENCE [LARGE SCALE GENOMIC DNA]</scope>
    <source>
        <strain evidence="3 4">RmlP026</strain>
    </source>
</reference>
<reference evidence="3 4" key="2">
    <citation type="submission" date="2019-02" db="EMBL/GenBank/DDBJ databases">
        <title>'Lichenibacterium ramalinii' gen. nov. sp. nov., 'Lichenibacterium minor' gen. nov. sp. nov.</title>
        <authorList>
            <person name="Pankratov T."/>
        </authorList>
    </citation>
    <scope>NUCLEOTIDE SEQUENCE [LARGE SCALE GENOMIC DNA]</scope>
    <source>
        <strain evidence="3 4">RmlP026</strain>
    </source>
</reference>
<dbReference type="AlphaFoldDB" id="A0A4Q2U8M8"/>
<dbReference type="Proteomes" id="UP000290759">
    <property type="component" value="Unassembled WGS sequence"/>
</dbReference>
<accession>A0A4Q2U8M8</accession>
<dbReference type="Pfam" id="PF15887">
    <property type="entry name" value="Peptidase_Mx"/>
    <property type="match status" value="1"/>
</dbReference>
<dbReference type="InterPro" id="IPR011201">
    <property type="entry name" value="Zinc-ribbon_6_bact"/>
</dbReference>
<gene>
    <name evidence="3" type="ORF">D3273_13730</name>
</gene>
<evidence type="ECO:0000256" key="1">
    <source>
        <dbReference type="SAM" id="MobiDB-lite"/>
    </source>
</evidence>
<comment type="caution">
    <text evidence="3">The sequence shown here is derived from an EMBL/GenBank/DDBJ whole genome shotgun (WGS) entry which is preliminary data.</text>
</comment>
<dbReference type="RefSeq" id="WP_129227454.1">
    <property type="nucleotide sequence ID" value="NZ_QYBB01000014.1"/>
</dbReference>
<dbReference type="OrthoDB" id="256753at2"/>
<organism evidence="3 4">
    <name type="scientific">Lichenibacterium minor</name>
    <dbReference type="NCBI Taxonomy" id="2316528"/>
    <lineage>
        <taxon>Bacteria</taxon>
        <taxon>Pseudomonadati</taxon>
        <taxon>Pseudomonadota</taxon>
        <taxon>Alphaproteobacteria</taxon>
        <taxon>Hyphomicrobiales</taxon>
        <taxon>Lichenihabitantaceae</taxon>
        <taxon>Lichenibacterium</taxon>
    </lineage>
</organism>
<evidence type="ECO:0000259" key="2">
    <source>
        <dbReference type="Pfam" id="PF10005"/>
    </source>
</evidence>
<dbReference type="Pfam" id="PF10005">
    <property type="entry name" value="Zn_ribbon_DZR_6"/>
    <property type="match status" value="1"/>
</dbReference>
<dbReference type="Gene3D" id="3.40.390.70">
    <property type="match status" value="1"/>
</dbReference>
<evidence type="ECO:0000313" key="3">
    <source>
        <dbReference type="EMBL" id="RYC31437.1"/>
    </source>
</evidence>
<proteinExistence type="predicted"/>
<sequence length="391" mass="44508">MKLFDCQVCSQTLYFENTTCERCGHRVGYVPEDQDLYAVVRVGDIAKHHWQIKGDATRTFQFCNNAQYDVCNWMVAGDDPGGYCTACRHNHTVPNLSKPGNDELWRLMEIAKHRLFYTLIELDLPTIPRSVDPKEGLVFEFLEDPSAGKRVMTGHEDGRITIAIAEADDAERERRRKAMREPYRTLLGHFRHEIGHYYWDRLVDNKPALKHCRDTFGDDRRDYGEALKRHYREGAPANWKDSFVSAYATTHPWEDFAETFAHYLHILDTLETAEAFGVATHPHGIAQAEELSAEVDFAPDKALSIRPLMKAWLPLTFALNSLNRSMGMGDLYPFVLTPAIIEKLGFIHDLVHGYVGVTRPDQPEMAPYAPVPENVPPPASPTFVGAEQDFD</sequence>
<evidence type="ECO:0000313" key="4">
    <source>
        <dbReference type="Proteomes" id="UP000290759"/>
    </source>
</evidence>
<dbReference type="PIRSF" id="PIRSF012641">
    <property type="entry name" value="UCP012641"/>
    <property type="match status" value="1"/>
</dbReference>
<keyword evidence="4" id="KW-1185">Reference proteome</keyword>
<dbReference type="InterPro" id="IPR031321">
    <property type="entry name" value="UCP012641"/>
</dbReference>
<feature type="compositionally biased region" description="Pro residues" evidence="1">
    <location>
        <begin position="369"/>
        <end position="380"/>
    </location>
</feature>
<name>A0A4Q2U8M8_9HYPH</name>
<feature type="domain" description="Zinc-ribbon" evidence="2">
    <location>
        <begin position="3"/>
        <end position="97"/>
    </location>
</feature>
<protein>
    <recommendedName>
        <fullName evidence="2">Zinc-ribbon domain-containing protein</fullName>
    </recommendedName>
</protein>
<dbReference type="EMBL" id="QYBB01000014">
    <property type="protein sequence ID" value="RYC31437.1"/>
    <property type="molecule type" value="Genomic_DNA"/>
</dbReference>
<feature type="region of interest" description="Disordered" evidence="1">
    <location>
        <begin position="366"/>
        <end position="391"/>
    </location>
</feature>